<dbReference type="Gene3D" id="3.30.70.20">
    <property type="match status" value="1"/>
</dbReference>
<dbReference type="GO" id="GO:0006084">
    <property type="term" value="P:acetyl-CoA metabolic process"/>
    <property type="evidence" value="ECO:0007669"/>
    <property type="project" value="InterPro"/>
</dbReference>
<keyword evidence="3 8" id="KW-0479">Metal-binding</keyword>
<keyword evidence="7 8" id="KW-0411">Iron-sulfur</keyword>
<evidence type="ECO:0000256" key="7">
    <source>
        <dbReference type="ARBA" id="ARBA00023014"/>
    </source>
</evidence>
<keyword evidence="2 8" id="KW-0533">Nickel</keyword>
<dbReference type="InterPro" id="IPR004137">
    <property type="entry name" value="HCP/CODH"/>
</dbReference>
<dbReference type="InterPro" id="IPR004460">
    <property type="entry name" value="CdhA"/>
</dbReference>
<dbReference type="SUPFAM" id="SSF56821">
    <property type="entry name" value="Prismane protein-like"/>
    <property type="match status" value="1"/>
</dbReference>
<feature type="binding site" evidence="8">
    <location>
        <position position="446"/>
    </location>
    <ligand>
        <name>[4Fe-4S] cluster</name>
        <dbReference type="ChEBI" id="CHEBI:49883"/>
        <label>4</label>
    </ligand>
</feature>
<feature type="binding site" evidence="8">
    <location>
        <position position="71"/>
    </location>
    <ligand>
        <name>[4Fe-4S] cluster</name>
        <dbReference type="ChEBI" id="CHEBI:49883"/>
        <label>2</label>
    </ligand>
</feature>
<keyword evidence="6 8" id="KW-0408">Iron</keyword>
<evidence type="ECO:0000256" key="5">
    <source>
        <dbReference type="ARBA" id="ARBA00023002"/>
    </source>
</evidence>
<dbReference type="GO" id="GO:0042542">
    <property type="term" value="P:response to hydrogen peroxide"/>
    <property type="evidence" value="ECO:0007669"/>
    <property type="project" value="TreeGrafter"/>
</dbReference>
<dbReference type="AlphaFoldDB" id="A0A075WJE0"/>
<name>A0A075WJE0_ARCFL</name>
<feature type="binding site" evidence="8">
    <location>
        <position position="313"/>
    </location>
    <ligand>
        <name>[Ni-4Fe-4S] cluster</name>
        <dbReference type="ChEBI" id="CHEBI:47739"/>
    </ligand>
</feature>
<keyword evidence="1 8" id="KW-0004">4Fe-4S</keyword>
<feature type="binding site" evidence="8">
    <location>
        <position position="411"/>
    </location>
    <ligand>
        <name>[4Fe-4S] cluster</name>
        <dbReference type="ChEBI" id="CHEBI:49883"/>
        <label>3</label>
    </ligand>
</feature>
<feature type="binding site" evidence="8">
    <location>
        <position position="86"/>
    </location>
    <ligand>
        <name>[4Fe-4S] cluster</name>
        <dbReference type="ChEBI" id="CHEBI:49883"/>
        <label>2</label>
    </ligand>
</feature>
<dbReference type="GO" id="GO:0004601">
    <property type="term" value="F:peroxidase activity"/>
    <property type="evidence" value="ECO:0007669"/>
    <property type="project" value="TreeGrafter"/>
</dbReference>
<dbReference type="CDD" id="cd01916">
    <property type="entry name" value="ACS_1"/>
    <property type="match status" value="1"/>
</dbReference>
<dbReference type="GO" id="GO:0016151">
    <property type="term" value="F:nickel cation binding"/>
    <property type="evidence" value="ECO:0007669"/>
    <property type="project" value="UniProtKB-UniRule"/>
</dbReference>
<feature type="binding site" evidence="8">
    <location>
        <position position="69"/>
    </location>
    <ligand>
        <name>[4Fe-4S] cluster</name>
        <dbReference type="ChEBI" id="CHEBI:49883"/>
        <label>1</label>
        <note>ligand shared between dimeric partners</note>
    </ligand>
</feature>
<dbReference type="InterPro" id="IPR017896">
    <property type="entry name" value="4Fe4S_Fe-S-bd"/>
</dbReference>
<evidence type="ECO:0000256" key="2">
    <source>
        <dbReference type="ARBA" id="ARBA00022596"/>
    </source>
</evidence>
<feature type="binding site" evidence="8">
    <location>
        <position position="453"/>
    </location>
    <ligand>
        <name>[4Fe-4S] cluster</name>
        <dbReference type="ChEBI" id="CHEBI:49883"/>
        <label>3</label>
    </ligand>
</feature>
<dbReference type="GeneID" id="24796120"/>
<feature type="binding site" evidence="8">
    <location>
        <position position="246"/>
    </location>
    <ligand>
        <name>[Ni-4Fe-4S] cluster</name>
        <dbReference type="ChEBI" id="CHEBI:47739"/>
    </ligand>
</feature>
<feature type="binding site" evidence="8">
    <location>
        <position position="443"/>
    </location>
    <ligand>
        <name>[4Fe-4S] cluster</name>
        <dbReference type="ChEBI" id="CHEBI:49883"/>
        <label>4</label>
    </ligand>
</feature>
<feature type="binding site" evidence="8">
    <location>
        <position position="109"/>
    </location>
    <ligand>
        <name>CO</name>
        <dbReference type="ChEBI" id="CHEBI:17245"/>
    </ligand>
</feature>
<gene>
    <name evidence="8" type="primary">cdhA</name>
    <name evidence="10" type="ORF">AFULGI_00026580</name>
</gene>
<evidence type="ECO:0000256" key="1">
    <source>
        <dbReference type="ARBA" id="ARBA00022485"/>
    </source>
</evidence>
<feature type="binding site" evidence="8">
    <location>
        <position position="575"/>
    </location>
    <ligand>
        <name>[Ni-4Fe-4S] cluster</name>
        <dbReference type="ChEBI" id="CHEBI:47739"/>
    </ligand>
</feature>
<dbReference type="GO" id="GO:0006091">
    <property type="term" value="P:generation of precursor metabolites and energy"/>
    <property type="evidence" value="ECO:0007669"/>
    <property type="project" value="InterPro"/>
</dbReference>
<dbReference type="Pfam" id="PF00037">
    <property type="entry name" value="Fer4"/>
    <property type="match status" value="1"/>
</dbReference>
<dbReference type="GO" id="GO:0050418">
    <property type="term" value="F:hydroxylamine reductase activity"/>
    <property type="evidence" value="ECO:0007669"/>
    <property type="project" value="TreeGrafter"/>
</dbReference>
<protein>
    <recommendedName>
        <fullName evidence="8">Acetyl-CoA decarbonylase/synthase complex subunit alpha</fullName>
        <shortName evidence="8">ACDS complex subunit alpha</shortName>
        <ecNumber evidence="8">1.2.7.4</ecNumber>
    </recommendedName>
    <alternativeName>
        <fullName evidence="8">ACDS complex carbon monoxide dehydrogenase subunit alpha</fullName>
        <shortName evidence="8">ACDS CODH subunit alpha</shortName>
    </alternativeName>
</protein>
<comment type="subunit">
    <text evidence="8">Heterotetramer of two alpha and two epsilon subunits. The ACDS complex is made up of alpha, epsilon, beta, gamma and delta subunits with a probable stoichiometry of (alpha(2)epsilon(2))(4)-beta(8)-(gamma(1)delta(1))(8).</text>
</comment>
<comment type="domain">
    <text evidence="8">Cluster B is an all-cysteinyl-liganded 4Fe-4S cluster; cluster C is a mixed Ni-Fe-S cluster which is the active site of CO oxidation. Cluster D is also an all-cysteinyl-liganded 4Fe-4S cluster that bridges the two subunits of the CODH dimer. Contains two additional 4Fe-4S clusters, dubbed E and F, that probably transport electrons from ferredoxin to the B cluster.</text>
</comment>
<feature type="binding site" evidence="8">
    <location>
        <position position="415"/>
    </location>
    <ligand>
        <name>[4Fe-4S] cluster</name>
        <dbReference type="ChEBI" id="CHEBI:49883"/>
        <label>4</label>
    </ligand>
</feature>
<dbReference type="EMBL" id="CP006577">
    <property type="protein sequence ID" value="AIG99364.1"/>
    <property type="molecule type" value="Genomic_DNA"/>
</dbReference>
<dbReference type="HAMAP" id="MF_01137">
    <property type="entry name" value="CdhA"/>
    <property type="match status" value="1"/>
</dbReference>
<dbReference type="PANTHER" id="PTHR30109:SF6">
    <property type="entry name" value="ACETYL-COA DECARBONYLASE_SYNTHASE COMPLEX SUBUNIT ALPHA"/>
    <property type="match status" value="1"/>
</dbReference>
<sequence length="798" mass="88024">MVLELGKGTFVIDELKNISIKIGEIAEEEEEWAPMGPTPMPSIATLRDWDFFLLNRYKPFYAPYCDMCCLCTMGKCDLTGNKRGACGIDLAAQTGRIVTIAVGMGTTCHTGHARHMLHDIEHMTGKKLSEIPVDLGPEIAEVAPVTQLITGIKPKTLADLEKALKYVEEQITQVLDAVHTGQEGSYLDYESKAFHLGMMDALGKEIADIAQICAFGLPAGESNQPLIEVGMGVVDKSKAVILVIGHHAPPAFNIADYIEDNGLDGEVELAGICCTAHETTRYYEKAKIVGSLGRQLKAIRAGIADVIVIDEQCIRADILYHAKKLGIPVICTNERAMHGLPDFTKKDTKEAIKYLLDGNVGCVILDPLKVGEVAVEVARAKRKQRGEEFKPVLSEEEFMNYAKACTQCGNCTMACPQGIRVGAAMEAAEKGDRSKLEAEWDICIACGRCEQVCPKNIPIIDMYNFAAWNRIINEKGKVRRGRGPVRDSEIRNVGAPIVLGTIPGIIAIIGCSNYPNGTKDAYTVMNEFASRNFIVVTTGCMAMDAGLYRDEEGQTIYEKYPDDFDGGCVANLGSCVANAHIYGAAIKVARIFAKRNIRANFEEIADYILNRIGACGLAWGAYSQKAAAIATATNRFGIPAVVGPHGSKYRRAFLGRPYNDEDWMVYDARTGEKVRIEPAPQDLLVAAETIEEAIPLMAKLCFRPNDTTQGRSIKLTHYIDLSLKYLKRMPDDWHLFVRTEADLPLAKKEELLKELEDKHGWKIDWQKKKIVKGPIRSYHAGFNPTNLERCLRDGFMTV</sequence>
<feature type="binding site" evidence="8">
    <location>
        <position position="405"/>
    </location>
    <ligand>
        <name>[4Fe-4S] cluster</name>
        <dbReference type="ChEBI" id="CHEBI:49883"/>
        <label>3</label>
    </ligand>
</feature>
<evidence type="ECO:0000256" key="8">
    <source>
        <dbReference type="HAMAP-Rule" id="MF_01137"/>
    </source>
</evidence>
<keyword evidence="5 8" id="KW-0560">Oxidoreductase</keyword>
<dbReference type="GO" id="GO:0051539">
    <property type="term" value="F:4 iron, 4 sulfur cluster binding"/>
    <property type="evidence" value="ECO:0007669"/>
    <property type="project" value="UniProtKB-KW"/>
</dbReference>
<comment type="similarity">
    <text evidence="8">Belongs to the Ni-containing carbon monoxide dehydrogenase family.</text>
</comment>
<dbReference type="SUPFAM" id="SSF46548">
    <property type="entry name" value="alpha-helical ferredoxin"/>
    <property type="match status" value="1"/>
</dbReference>
<dbReference type="Proteomes" id="UP000028501">
    <property type="component" value="Chromosome"/>
</dbReference>
<accession>A0A075WJE0</accession>
<dbReference type="InterPro" id="IPR017900">
    <property type="entry name" value="4Fe4S_Fe_S_CS"/>
</dbReference>
<dbReference type="InterPro" id="IPR016101">
    <property type="entry name" value="CO_DH_a-bundle"/>
</dbReference>
<comment type="cofactor">
    <cofactor evidence="8">
        <name>[4Fe-4S] cluster</name>
        <dbReference type="ChEBI" id="CHEBI:49883"/>
    </cofactor>
    <text evidence="8">Binds 7 [4Fe-4S] clusters per heterotetramer.</text>
</comment>
<feature type="binding site" evidence="8">
    <location>
        <position position="65"/>
    </location>
    <ligand>
        <name>[4Fe-4S] cluster</name>
        <dbReference type="ChEBI" id="CHEBI:49883"/>
        <label>1</label>
        <note>ligand shared between dimeric partners</note>
    </ligand>
</feature>
<dbReference type="EC" id="1.2.7.4" evidence="8"/>
<comment type="function">
    <text evidence="8">Part of the ACDS complex that catalyzes the reversible cleavage of acetyl-CoA, allowing autotrophic growth from CO(2). The alpha-epsilon subcomponent functions as a carbon monoxide dehydrogenase.</text>
</comment>
<evidence type="ECO:0000256" key="6">
    <source>
        <dbReference type="ARBA" id="ARBA00023004"/>
    </source>
</evidence>
<dbReference type="PROSITE" id="PS51379">
    <property type="entry name" value="4FE4S_FER_2"/>
    <property type="match status" value="2"/>
</dbReference>
<feature type="binding site" evidence="8">
    <location>
        <position position="76"/>
    </location>
    <ligand>
        <name>[4Fe-4S] cluster</name>
        <dbReference type="ChEBI" id="CHEBI:49883"/>
        <label>2</label>
    </ligand>
</feature>
<feature type="domain" description="4Fe-4S ferredoxin-type" evidence="9">
    <location>
        <begin position="434"/>
        <end position="463"/>
    </location>
</feature>
<feature type="binding site" evidence="8">
    <location>
        <position position="68"/>
    </location>
    <ligand>
        <name>[4Fe-4S] cluster</name>
        <dbReference type="ChEBI" id="CHEBI:49883"/>
        <label>2</label>
    </ligand>
</feature>
<dbReference type="GO" id="GO:0043885">
    <property type="term" value="F:anaerobic carbon-monoxide dehydrogenase activity"/>
    <property type="evidence" value="ECO:0007669"/>
    <property type="project" value="UniProtKB-UniRule"/>
</dbReference>
<feature type="domain" description="4Fe-4S ferredoxin-type" evidence="9">
    <location>
        <begin position="395"/>
        <end position="424"/>
    </location>
</feature>
<organism evidence="10 11">
    <name type="scientific">Archaeoglobus fulgidus DSM 8774</name>
    <dbReference type="NCBI Taxonomy" id="1344584"/>
    <lineage>
        <taxon>Archaea</taxon>
        <taxon>Methanobacteriati</taxon>
        <taxon>Methanobacteriota</taxon>
        <taxon>Archaeoglobi</taxon>
        <taxon>Archaeoglobales</taxon>
        <taxon>Archaeoglobaceae</taxon>
        <taxon>Archaeoglobus</taxon>
    </lineage>
</organism>
<evidence type="ECO:0000256" key="3">
    <source>
        <dbReference type="ARBA" id="ARBA00022723"/>
    </source>
</evidence>
<dbReference type="Pfam" id="PF03063">
    <property type="entry name" value="Prismane"/>
    <property type="match status" value="2"/>
</dbReference>
<evidence type="ECO:0000313" key="10">
    <source>
        <dbReference type="EMBL" id="AIG99364.1"/>
    </source>
</evidence>
<reference evidence="10 11" key="1">
    <citation type="submission" date="2013-07" db="EMBL/GenBank/DDBJ databases">
        <title>Genome of Archaeoglobus fulgidus.</title>
        <authorList>
            <person name="Fiebig A."/>
            <person name="Birkeland N.-K."/>
        </authorList>
    </citation>
    <scope>NUCLEOTIDE SEQUENCE [LARGE SCALE GENOMIC DNA]</scope>
    <source>
        <strain evidence="10 11">DSM 8774</strain>
    </source>
</reference>
<dbReference type="KEGG" id="afg:AFULGI_00026580"/>
<dbReference type="HOGENOM" id="CLU_361186_0_0_2"/>
<comment type="cofactor">
    <cofactor evidence="8">
        <name>[Ni-4Fe-4S] cluster</name>
        <dbReference type="ChEBI" id="CHEBI:47739"/>
    </cofactor>
    <text evidence="8">Binds 2 [Ni-4Fe-4S] clusters per heterotetramer.</text>
</comment>
<proteinExistence type="inferred from homology"/>
<dbReference type="Gene3D" id="1.20.1270.30">
    <property type="match status" value="1"/>
</dbReference>
<evidence type="ECO:0000256" key="4">
    <source>
        <dbReference type="ARBA" id="ARBA00022737"/>
    </source>
</evidence>
<feature type="binding site" evidence="8">
    <location>
        <position position="408"/>
    </location>
    <ligand>
        <name>[4Fe-4S] cluster</name>
        <dbReference type="ChEBI" id="CHEBI:49883"/>
        <label>3</label>
    </ligand>
</feature>
<dbReference type="InterPro" id="IPR016099">
    <property type="entry name" value="Prismane-like_a/b-sand"/>
</dbReference>
<keyword evidence="4" id="KW-0677">Repeat</keyword>
<feature type="binding site" evidence="8">
    <location>
        <position position="274"/>
    </location>
    <ligand>
        <name>[Ni-4Fe-4S] cluster</name>
        <dbReference type="ChEBI" id="CHEBI:47739"/>
    </ligand>
</feature>
<dbReference type="GO" id="GO:0005506">
    <property type="term" value="F:iron ion binding"/>
    <property type="evidence" value="ECO:0007669"/>
    <property type="project" value="UniProtKB-UniRule"/>
</dbReference>
<dbReference type="PROSITE" id="PS00198">
    <property type="entry name" value="4FE4S_FER_1"/>
    <property type="match status" value="1"/>
</dbReference>
<feature type="binding site" evidence="8">
    <location>
        <position position="511"/>
    </location>
    <ligand>
        <name>[Ni-4Fe-4S] cluster</name>
        <dbReference type="ChEBI" id="CHEBI:47739"/>
    </ligand>
</feature>
<feature type="binding site" evidence="8">
    <location>
        <position position="540"/>
    </location>
    <ligand>
        <name>[Ni-4Fe-4S] cluster</name>
        <dbReference type="ChEBI" id="CHEBI:47739"/>
    </ligand>
</feature>
<evidence type="ECO:0000259" key="9">
    <source>
        <dbReference type="PROSITE" id="PS51379"/>
    </source>
</evidence>
<dbReference type="RefSeq" id="WP_048096400.1">
    <property type="nucleotide sequence ID" value="NZ_CP006577.1"/>
</dbReference>
<dbReference type="InterPro" id="IPR011254">
    <property type="entry name" value="Prismane-like_sf"/>
</dbReference>
<dbReference type="NCBIfam" id="TIGR00314">
    <property type="entry name" value="cdhA"/>
    <property type="match status" value="1"/>
</dbReference>
<evidence type="ECO:0000313" key="11">
    <source>
        <dbReference type="Proteomes" id="UP000028501"/>
    </source>
</evidence>
<dbReference type="PANTHER" id="PTHR30109">
    <property type="entry name" value="HYDROXYLAMINE REDUCTASE"/>
    <property type="match status" value="1"/>
</dbReference>
<dbReference type="Gene3D" id="3.40.50.2030">
    <property type="match status" value="2"/>
</dbReference>
<feature type="binding site" evidence="8">
    <location>
        <position position="449"/>
    </location>
    <ligand>
        <name>[4Fe-4S] cluster</name>
        <dbReference type="ChEBI" id="CHEBI:49883"/>
        <label>4</label>
    </ligand>
</feature>
<comment type="catalytic activity">
    <reaction evidence="8">
        <text>CO + 2 oxidized [2Fe-2S]-[ferredoxin] + H2O = 2 reduced [2Fe-2S]-[ferredoxin] + CO2 + 2 H(+)</text>
        <dbReference type="Rhea" id="RHEA:21040"/>
        <dbReference type="Rhea" id="RHEA-COMP:10000"/>
        <dbReference type="Rhea" id="RHEA-COMP:10001"/>
        <dbReference type="ChEBI" id="CHEBI:15377"/>
        <dbReference type="ChEBI" id="CHEBI:15378"/>
        <dbReference type="ChEBI" id="CHEBI:16526"/>
        <dbReference type="ChEBI" id="CHEBI:17245"/>
        <dbReference type="ChEBI" id="CHEBI:33737"/>
        <dbReference type="ChEBI" id="CHEBI:33738"/>
        <dbReference type="EC" id="1.2.7.4"/>
    </reaction>
</comment>